<dbReference type="InterPro" id="IPR004869">
    <property type="entry name" value="MMPL_dom"/>
</dbReference>
<protein>
    <submittedName>
        <fullName evidence="8">MMPL family transporter</fullName>
    </submittedName>
</protein>
<dbReference type="InterPro" id="IPR017841">
    <property type="entry name" value="Hopanoid_biosynth_HpnN"/>
</dbReference>
<evidence type="ECO:0000256" key="4">
    <source>
        <dbReference type="ARBA" id="ARBA00022989"/>
    </source>
</evidence>
<organism evidence="8 9">
    <name type="scientific">Paraburkholderia ferrariae</name>
    <dbReference type="NCBI Taxonomy" id="386056"/>
    <lineage>
        <taxon>Bacteria</taxon>
        <taxon>Pseudomonadati</taxon>
        <taxon>Pseudomonadota</taxon>
        <taxon>Betaproteobacteria</taxon>
        <taxon>Burkholderiales</taxon>
        <taxon>Burkholderiaceae</taxon>
        <taxon>Paraburkholderia</taxon>
    </lineage>
</organism>
<feature type="transmembrane region" description="Helical" evidence="6">
    <location>
        <begin position="803"/>
        <end position="823"/>
    </location>
</feature>
<feature type="transmembrane region" description="Helical" evidence="6">
    <location>
        <begin position="745"/>
        <end position="765"/>
    </location>
</feature>
<evidence type="ECO:0000256" key="3">
    <source>
        <dbReference type="ARBA" id="ARBA00022692"/>
    </source>
</evidence>
<dbReference type="RefSeq" id="WP_342946057.1">
    <property type="nucleotide sequence ID" value="NZ_JAYMRV010000002.1"/>
</dbReference>
<accession>A0ABU9RKJ4</accession>
<dbReference type="Pfam" id="PF03176">
    <property type="entry name" value="MMPL"/>
    <property type="match status" value="1"/>
</dbReference>
<feature type="domain" description="SSD" evidence="7">
    <location>
        <begin position="297"/>
        <end position="423"/>
    </location>
</feature>
<keyword evidence="9" id="KW-1185">Reference proteome</keyword>
<dbReference type="SUPFAM" id="SSF82866">
    <property type="entry name" value="Multidrug efflux transporter AcrB transmembrane domain"/>
    <property type="match status" value="2"/>
</dbReference>
<dbReference type="Gene3D" id="1.20.1640.10">
    <property type="entry name" value="Multidrug efflux transporter AcrB transmembrane domain"/>
    <property type="match status" value="2"/>
</dbReference>
<evidence type="ECO:0000259" key="7">
    <source>
        <dbReference type="PROSITE" id="PS50156"/>
    </source>
</evidence>
<dbReference type="PROSITE" id="PS50156">
    <property type="entry name" value="SSD"/>
    <property type="match status" value="1"/>
</dbReference>
<dbReference type="NCBIfam" id="TIGR03480">
    <property type="entry name" value="HpnN"/>
    <property type="match status" value="1"/>
</dbReference>
<feature type="transmembrane region" description="Helical" evidence="6">
    <location>
        <begin position="401"/>
        <end position="424"/>
    </location>
</feature>
<evidence type="ECO:0000256" key="2">
    <source>
        <dbReference type="ARBA" id="ARBA00022475"/>
    </source>
</evidence>
<comment type="subcellular location">
    <subcellularLocation>
        <location evidence="1">Cell membrane</location>
        <topology evidence="1">Multi-pass membrane protein</topology>
    </subcellularLocation>
</comment>
<proteinExistence type="predicted"/>
<evidence type="ECO:0000256" key="1">
    <source>
        <dbReference type="ARBA" id="ARBA00004651"/>
    </source>
</evidence>
<feature type="transmembrane region" description="Helical" evidence="6">
    <location>
        <begin position="298"/>
        <end position="319"/>
    </location>
</feature>
<feature type="transmembrane region" description="Helical" evidence="6">
    <location>
        <begin position="714"/>
        <end position="733"/>
    </location>
</feature>
<evidence type="ECO:0000313" key="9">
    <source>
        <dbReference type="Proteomes" id="UP001489897"/>
    </source>
</evidence>
<feature type="transmembrane region" description="Helical" evidence="6">
    <location>
        <begin position="451"/>
        <end position="470"/>
    </location>
</feature>
<evidence type="ECO:0000256" key="6">
    <source>
        <dbReference type="SAM" id="Phobius"/>
    </source>
</evidence>
<evidence type="ECO:0000256" key="5">
    <source>
        <dbReference type="ARBA" id="ARBA00023136"/>
    </source>
</evidence>
<evidence type="ECO:0000313" key="8">
    <source>
        <dbReference type="EMBL" id="MEM5420525.1"/>
    </source>
</evidence>
<gene>
    <name evidence="8" type="ORF">VSR73_05530</name>
</gene>
<dbReference type="PANTHER" id="PTHR33406:SF13">
    <property type="entry name" value="MEMBRANE PROTEIN YDFJ"/>
    <property type="match status" value="1"/>
</dbReference>
<feature type="transmembrane region" description="Helical" evidence="6">
    <location>
        <begin position="771"/>
        <end position="791"/>
    </location>
</feature>
<name>A0ABU9RKJ4_9BURK</name>
<dbReference type="PANTHER" id="PTHR33406">
    <property type="entry name" value="MEMBRANE PROTEIN MJ1562-RELATED"/>
    <property type="match status" value="1"/>
</dbReference>
<keyword evidence="3 6" id="KW-0812">Transmembrane</keyword>
<keyword evidence="5 6" id="KW-0472">Membrane</keyword>
<comment type="caution">
    <text evidence="8">The sequence shown here is derived from an EMBL/GenBank/DDBJ whole genome shotgun (WGS) entry which is preliminary data.</text>
</comment>
<dbReference type="InterPro" id="IPR050545">
    <property type="entry name" value="Mycobact_MmpL"/>
</dbReference>
<feature type="transmembrane region" description="Helical" evidence="6">
    <location>
        <begin position="325"/>
        <end position="348"/>
    </location>
</feature>
<keyword evidence="2" id="KW-1003">Cell membrane</keyword>
<feature type="transmembrane region" description="Helical" evidence="6">
    <location>
        <begin position="835"/>
        <end position="854"/>
    </location>
</feature>
<dbReference type="InterPro" id="IPR000731">
    <property type="entry name" value="SSD"/>
</dbReference>
<feature type="transmembrane region" description="Helical" evidence="6">
    <location>
        <begin position="272"/>
        <end position="291"/>
    </location>
</feature>
<dbReference type="EMBL" id="JAYMRV010000002">
    <property type="protein sequence ID" value="MEM5420525.1"/>
    <property type="molecule type" value="Genomic_DNA"/>
</dbReference>
<reference evidence="8 9" key="1">
    <citation type="submission" date="2024-01" db="EMBL/GenBank/DDBJ databases">
        <title>The diversity of rhizobia nodulating Mimosa spp. in eleven states of Brazil covering several biomes is determined by host plant, location, and edaphic factors.</title>
        <authorList>
            <person name="Rouws L."/>
            <person name="Barauna A."/>
            <person name="Beukes C."/>
            <person name="De Faria S.M."/>
            <person name="Gross E."/>
            <person name="Dos Reis Junior F.B."/>
            <person name="Simon M."/>
            <person name="Maluk M."/>
            <person name="Odee D.W."/>
            <person name="Kenicer G."/>
            <person name="Young J.P.W."/>
            <person name="Reis V.M."/>
            <person name="Zilli J."/>
            <person name="James E.K."/>
        </authorList>
    </citation>
    <scope>NUCLEOTIDE SEQUENCE [LARGE SCALE GENOMIC DNA]</scope>
    <source>
        <strain evidence="8 9">JPY167</strain>
    </source>
</reference>
<dbReference type="Proteomes" id="UP001489897">
    <property type="component" value="Unassembled WGS sequence"/>
</dbReference>
<feature type="transmembrane region" description="Helical" evidence="6">
    <location>
        <begin position="369"/>
        <end position="389"/>
    </location>
</feature>
<sequence length="870" mass="92386">MSSVARLVSWSIRHRISVIALSLVLALLSGHYVSHHFKINTATDRLLTVDKRWDSLSRSLDRAFPQRGGSILVVVESSAPEFADTAASELAAALRKDTHRFVAVTQPGAGPFFEHNGLLFLSLRDVQSTTSQLTQARPLLNALSHDPSLTGLANLLTTTLLLPLQIGRVKLEQMAPLLDQSADVMDRVLANQDAAFSWRSLMDSHATSPARAFVLVQPVLDYASLRAGGNASALIRDTAASLHLDARFGARVRLTGEQPLADDEFASVQDGAALNGAVTLLVVLGILWVALRSAKLVLAVFICLVVGLLITAALGLVMVHAFNMISVAFMVLFVGLGVDFGVQFTVRYREEHYKDSRIPVSLMSTANTLGGRLSLAAIAVAVSFFSFIPTAYRGVSELGKIAGVGMIVAYFTSVALLPALISVLRPGDEKVSPGFMRLAGTDDFLDRHRKAMLAVAAVAILGASPLLLHLRFDFNPLHLKDPRTESMATLLALKDSPEIGINNVRVMANSLSEADAIAARLSTLPQVGRTVTLTTFIPTDQAEKLAAIADAARVLNPVLAQTPAPPASDAVRVDALRRAANQLSLAAEDHPGPGAAEATRLSHVLTRLADAPSTTRDRADHAMTAPLKIALARLVALLDPAEITRANLPPGIARDWVAADGKAIVEISPRVPSGIDTNDDAMLRSFANAVSSAEPNAIGGPISILYSANLVIKAFLQASGYALVAIVVILWIALRRVDDILRTVVPLLVSALLTLELSVALGLQLNFANIIALPLMLGVGVAFKIYYVIAWRGGATRLLESSLTYAVVFSAATTGAAFGSLWFSHHPGTSSLGALLALSLVSTLIGAVVFQPVLMGRPRAAQFKTLASAD</sequence>
<keyword evidence="4 6" id="KW-1133">Transmembrane helix</keyword>